<reference evidence="3 4" key="1">
    <citation type="submission" date="2018-11" db="EMBL/GenBank/DDBJ databases">
        <title>Rufibacter latericius sp. nov., isolated from water in Baiyang Lake.</title>
        <authorList>
            <person name="Yang Y."/>
        </authorList>
    </citation>
    <scope>NUCLEOTIDE SEQUENCE [LARGE SCALE GENOMIC DNA]</scope>
    <source>
        <strain evidence="3 4">R-22-1c-1</strain>
    </source>
</reference>
<dbReference type="GO" id="GO:0005737">
    <property type="term" value="C:cytoplasm"/>
    <property type="evidence" value="ECO:0007669"/>
    <property type="project" value="TreeGrafter"/>
</dbReference>
<dbReference type="RefSeq" id="WP_123125509.1">
    <property type="nucleotide sequence ID" value="NZ_RJJD01000001.1"/>
</dbReference>
<dbReference type="InterPro" id="IPR006076">
    <property type="entry name" value="FAD-dep_OxRdtase"/>
</dbReference>
<dbReference type="Proteomes" id="UP000272117">
    <property type="component" value="Unassembled WGS sequence"/>
</dbReference>
<organism evidence="3 4">
    <name type="scientific">Rufibacter latericius</name>
    <dbReference type="NCBI Taxonomy" id="2487040"/>
    <lineage>
        <taxon>Bacteria</taxon>
        <taxon>Pseudomonadati</taxon>
        <taxon>Bacteroidota</taxon>
        <taxon>Cytophagia</taxon>
        <taxon>Cytophagales</taxon>
        <taxon>Hymenobacteraceae</taxon>
        <taxon>Rufibacter</taxon>
    </lineage>
</organism>
<gene>
    <name evidence="3" type="ORF">EFB08_03605</name>
</gene>
<evidence type="ECO:0000256" key="1">
    <source>
        <dbReference type="ARBA" id="ARBA00023002"/>
    </source>
</evidence>
<dbReference type="GO" id="GO:0016491">
    <property type="term" value="F:oxidoreductase activity"/>
    <property type="evidence" value="ECO:0007669"/>
    <property type="project" value="UniProtKB-KW"/>
</dbReference>
<dbReference type="SUPFAM" id="SSF54373">
    <property type="entry name" value="FAD-linked reductases, C-terminal domain"/>
    <property type="match status" value="1"/>
</dbReference>
<comment type="caution">
    <text evidence="3">The sequence shown here is derived from an EMBL/GenBank/DDBJ whole genome shotgun (WGS) entry which is preliminary data.</text>
</comment>
<dbReference type="Gene3D" id="3.30.9.10">
    <property type="entry name" value="D-Amino Acid Oxidase, subunit A, domain 2"/>
    <property type="match status" value="1"/>
</dbReference>
<dbReference type="SUPFAM" id="SSF51905">
    <property type="entry name" value="FAD/NAD(P)-binding domain"/>
    <property type="match status" value="1"/>
</dbReference>
<dbReference type="EMBL" id="RJJD01000001">
    <property type="protein sequence ID" value="RNI31609.1"/>
    <property type="molecule type" value="Genomic_DNA"/>
</dbReference>
<feature type="domain" description="FAD dependent oxidoreductase" evidence="2">
    <location>
        <begin position="3"/>
        <end position="395"/>
    </location>
</feature>
<dbReference type="Pfam" id="PF01266">
    <property type="entry name" value="DAO"/>
    <property type="match status" value="1"/>
</dbReference>
<evidence type="ECO:0000313" key="3">
    <source>
        <dbReference type="EMBL" id="RNI31609.1"/>
    </source>
</evidence>
<keyword evidence="4" id="KW-1185">Reference proteome</keyword>
<dbReference type="AlphaFoldDB" id="A0A3M9N1D0"/>
<dbReference type="InterPro" id="IPR036188">
    <property type="entry name" value="FAD/NAD-bd_sf"/>
</dbReference>
<dbReference type="PANTHER" id="PTHR13847">
    <property type="entry name" value="SARCOSINE DEHYDROGENASE-RELATED"/>
    <property type="match status" value="1"/>
</dbReference>
<evidence type="ECO:0000259" key="2">
    <source>
        <dbReference type="Pfam" id="PF01266"/>
    </source>
</evidence>
<keyword evidence="1" id="KW-0560">Oxidoreductase</keyword>
<dbReference type="Gene3D" id="3.50.50.60">
    <property type="entry name" value="FAD/NAD(P)-binding domain"/>
    <property type="match status" value="2"/>
</dbReference>
<dbReference type="OrthoDB" id="9794226at2"/>
<proteinExistence type="predicted"/>
<protein>
    <submittedName>
        <fullName evidence="3">FAD-dependent oxidoreductase</fullName>
    </submittedName>
</protein>
<dbReference type="PANTHER" id="PTHR13847:SF289">
    <property type="entry name" value="GLYCINE OXIDASE"/>
    <property type="match status" value="1"/>
</dbReference>
<sequence length="415" mass="45439">MSRVTIVGGGIIGLFTAYYLVEEGFEVTILDKGDMANSCSIGNAGMIVPSHIVPLASPGIIAKGMKWMLSSTSPFYIHPKLDLRLAQWCLLFYKAATKKHVEYSIPYLKNLSLYSRSLYGEFAGQHNSPEVGFQEKGLLMLYKTEEAAHEEVEFAHLARRHGLETEILSPDEVKQLEPHAGMDVRGGVFFPGDAHLNPAQLHAYLIKHLEKKGVKIVRHAEVLDFATSGRSVTSVITDKGEFASDQVIIAAGNWAGEVARKLKINMPMLGGKGYSFLTKNSPAIQRPAILTEARVAVTPFGDQIRFGGTMEITNDNTSINLNRVKGIHNSISKYYGGFKADFPEKGKIWSGLRPCSPDGLPYIGATSRWNNVLFGTGHSMMGLSLAPATGKLLTEELMSRKSSVAIDAFSPDRYS</sequence>
<accession>A0A3M9N1D0</accession>
<name>A0A3M9N1D0_9BACT</name>
<evidence type="ECO:0000313" key="4">
    <source>
        <dbReference type="Proteomes" id="UP000272117"/>
    </source>
</evidence>